<reference evidence="2 3" key="1">
    <citation type="submission" date="2014-11" db="EMBL/GenBank/DDBJ databases">
        <title>Comparative genomic analysis of Cryptosporidium hominis reveals occurrence of genetic recombination in virulent subtypes.</title>
        <authorList>
            <person name="Guo Y."/>
            <person name="Tang K."/>
            <person name="Frace M."/>
            <person name="Li N."/>
            <person name="Roellig D.M."/>
            <person name="Sammons S."/>
            <person name="Knipe K."/>
            <person name="Rowe L."/>
            <person name="Feng Y."/>
            <person name="Xiao L."/>
        </authorList>
    </citation>
    <scope>NUCLEOTIDE SEQUENCE [LARGE SCALE GENOMIC DNA]</scope>
    <source>
        <strain evidence="2">30976</strain>
    </source>
</reference>
<dbReference type="EMBL" id="LN877952">
    <property type="protein sequence ID" value="CUV06449.1"/>
    <property type="molecule type" value="Genomic_DNA"/>
</dbReference>
<name>A0A0S4TGE7_CRYHO</name>
<organism evidence="1">
    <name type="scientific">Cryptosporidium hominis</name>
    <dbReference type="NCBI Taxonomy" id="237895"/>
    <lineage>
        <taxon>Eukaryota</taxon>
        <taxon>Sar</taxon>
        <taxon>Alveolata</taxon>
        <taxon>Apicomplexa</taxon>
        <taxon>Conoidasida</taxon>
        <taxon>Coccidia</taxon>
        <taxon>Eucoccidiorida</taxon>
        <taxon>Eimeriorina</taxon>
        <taxon>Cryptosporidiidae</taxon>
        <taxon>Cryptosporidium</taxon>
    </lineage>
</organism>
<reference evidence="1" key="2">
    <citation type="submission" date="2015-08" db="EMBL/GenBank/DDBJ databases">
        <authorList>
            <person name="Babu N.S."/>
            <person name="Beckwith C.J."/>
            <person name="Beseler K.G."/>
            <person name="Brison A."/>
            <person name="Carone J.V."/>
            <person name="Caskin T.P."/>
            <person name="Diamond M."/>
            <person name="Durham M.E."/>
            <person name="Foxe J.M."/>
            <person name="Go M."/>
            <person name="Henderson B.A."/>
            <person name="Jones I.B."/>
            <person name="McGettigan J.A."/>
            <person name="Micheletti S.J."/>
            <person name="Nasrallah M.E."/>
            <person name="Ortiz D."/>
            <person name="Piller C.R."/>
            <person name="Privatt S.R."/>
            <person name="Schneider S.L."/>
            <person name="Sharp S."/>
            <person name="Smith T.C."/>
            <person name="Stanton J.D."/>
            <person name="Ullery H.E."/>
            <person name="Wilson R.J."/>
            <person name="Serrano M.G."/>
            <person name="Buck G."/>
            <person name="Lee V."/>
            <person name="Wang Y."/>
            <person name="Carvalho R."/>
            <person name="Voegtly L."/>
            <person name="Shi R."/>
            <person name="Duckworth R."/>
            <person name="Johnson A."/>
            <person name="Loviza R."/>
            <person name="Walstead R."/>
            <person name="Shah Z."/>
            <person name="Kiflezghi M."/>
            <person name="Wade K."/>
            <person name="Ball S.L."/>
            <person name="Bradley K.W."/>
            <person name="Asai D.J."/>
            <person name="Bowman C.A."/>
            <person name="Russell D.A."/>
            <person name="Pope W.H."/>
            <person name="Jacobs-Sera D."/>
            <person name="Hendrix R.W."/>
            <person name="Hatfull G.F."/>
        </authorList>
    </citation>
    <scope>NUCLEOTIDE SEQUENCE [LARGE SCALE GENOMIC DNA]</scope>
</reference>
<dbReference type="EMBL" id="JTAI01000007">
    <property type="protein sequence ID" value="PPS97541.1"/>
    <property type="molecule type" value="Genomic_DNA"/>
</dbReference>
<gene>
    <name evidence="1" type="ORF">CHUDEA6_160</name>
    <name evidence="2" type="ORF">GY17_00000017</name>
</gene>
<keyword evidence="3" id="KW-1185">Reference proteome</keyword>
<dbReference type="Proteomes" id="UP001429100">
    <property type="component" value="Unassembled WGS sequence"/>
</dbReference>
<evidence type="ECO:0000313" key="2">
    <source>
        <dbReference type="EMBL" id="PPS97541.1"/>
    </source>
</evidence>
<dbReference type="OrthoDB" id="339218at2759"/>
<dbReference type="AlphaFoldDB" id="A0A0S4TGE7"/>
<accession>A0A0S4TGE7</accession>
<dbReference type="VEuPathDB" id="CryptoDB:ChTU502y2012_419g0085"/>
<reference evidence="2 3" key="3">
    <citation type="submission" date="2017-10" db="EMBL/GenBank/DDBJ databases">
        <title>Consistent, comparative and evidence-based genome annotation and re-annotation for the closely-related species, Cryptosporidium parvum, C. hominis and C. tyzzeri.</title>
        <authorList>
            <person name="Baptista R.P."/>
            <person name="Li Y."/>
            <person name="Sateriale A."/>
            <person name="Striepen B."/>
            <person name="Kissinger J.C."/>
        </authorList>
    </citation>
    <scope>NUCLEOTIDE SEQUENCE [LARGE SCALE GENOMIC DNA]</scope>
    <source>
        <strain evidence="2">30976</strain>
    </source>
</reference>
<protein>
    <submittedName>
        <fullName evidence="1">Uncharacterized protein</fullName>
    </submittedName>
</protein>
<dbReference type="VEuPathDB" id="CryptoDB:CHUDEA6_160"/>
<proteinExistence type="predicted"/>
<evidence type="ECO:0000313" key="3">
    <source>
        <dbReference type="Proteomes" id="UP001429100"/>
    </source>
</evidence>
<sequence>MSGILCILYSGIYEVLVEYLDYEDVYELALLSVEWGNYLGGAFIRYWKRASTHIFGFRFDLIRVFADKMFMDTKDKEFENIIHSRNIKSWFEYFEFLTTSELRTLLINQKKMNKVLQDLLVKLKVELNPTNSYFSIQNSSNFEGNIGFNKFIQDYTKNISEALTYPCRPINEQNFKDHINSKDTNSTGLTSFNRIELDFGGLGKGYLWDMEITSITSQNIILKSEFQIEDIPYWDIGQLMIEYIAVWGIINEDDHLLLYHHKNPFHKTDDRIHQNSNNYQTLILANGTKISNLNGINYFLSSLSSFAGIEMSINEQLSRITIYITLQVVFILENLKSHFSSNTKSFLYSNKQTSIQDSKRYNINVNFQFKENVHTCSNTVEYIEQNYMHLEDYHLSTEKYNSKEDSDFNLLDIECEYDNVSTQESLFLSEDEFDPFEGNLTILPSSLSLSVSSYKKHLESNPSIEEQTKYRVPSFLSFKPKFMYSIPFECNENKYSRSYYNIELQLMDTRASIPLYLYGDLEPFIESKSMDFVELRVYFGRNYPNSSFIKTNCLYQAGISVIDKTNGEIVFSLVFPKSKSYYDRRVVSSKSKRLLKLCSYSRVYSTQVPVVDPPSQLTNMPESVFSKLEILIHPQKSTVGKVSELSISLNVKECLALFPIKKFKRFLRLQGFQSQDQYKRKINSPIKNIHKY</sequence>
<dbReference type="Proteomes" id="UP000199752">
    <property type="component" value="Chromosome 6"/>
</dbReference>
<dbReference type="VEuPathDB" id="CryptoDB:Chro.60027"/>
<dbReference type="VEuPathDB" id="CryptoDB:GY17_00000017"/>
<evidence type="ECO:0000313" key="1">
    <source>
        <dbReference type="EMBL" id="CUV06449.1"/>
    </source>
</evidence>